<dbReference type="VEuPathDB" id="FungiDB:CC77DRAFT_1058461"/>
<reference evidence="3" key="1">
    <citation type="journal article" date="2019" name="bioRxiv">
        <title>Genomics, evolutionary history and diagnostics of the Alternaria alternata species group including apple and Asian pear pathotypes.</title>
        <authorList>
            <person name="Armitage A.D."/>
            <person name="Cockerton H.M."/>
            <person name="Sreenivasaprasad S."/>
            <person name="Woodhall J.W."/>
            <person name="Lane C.R."/>
            <person name="Harrison R.J."/>
            <person name="Clarkson J.P."/>
        </authorList>
    </citation>
    <scope>NUCLEOTIDE SEQUENCE [LARGE SCALE GENOMIC DNA]</scope>
    <source>
        <strain evidence="3">FERA 1177</strain>
    </source>
</reference>
<dbReference type="InterPro" id="IPR000210">
    <property type="entry name" value="BTB/POZ_dom"/>
</dbReference>
<sequence>MDLAATPVYREAAVLKSNVAEQKDGEMNSERVKAHLLASETGNTPLSFPTYHSLQFTDLTVPISNEMATATATTCSTAKIVLVAPPEDFEMPSLRDDVVPIQVGCNKTSLLRVHTTVLTKSSELLKNVMKPEWRTDFTKPIDMSDMELTISEAYCGWLYTGKIVHHEKGKRHGFLSELYVLGERLMDIAFQDVIVAAIIRFSIGSNIFPVNDAIQTIYTGTPATSPARRLLVDFWVFNAVPAYDGLENLTKETCPEFVNDLVHELIVKRDRPANFVQRPWLANPESYRMDSGTR</sequence>
<comment type="caution">
    <text evidence="2">The sequence shown here is derived from an EMBL/GenBank/DDBJ whole genome shotgun (WGS) entry which is preliminary data.</text>
</comment>
<dbReference type="Gene3D" id="3.30.710.10">
    <property type="entry name" value="Potassium Channel Kv1.1, Chain A"/>
    <property type="match status" value="1"/>
</dbReference>
<dbReference type="InterPro" id="IPR011333">
    <property type="entry name" value="SKP1/BTB/POZ_sf"/>
</dbReference>
<dbReference type="PANTHER" id="PTHR47843:SF2">
    <property type="entry name" value="BTB DOMAIN-CONTAINING PROTEIN"/>
    <property type="match status" value="1"/>
</dbReference>
<feature type="domain" description="BTB" evidence="1">
    <location>
        <begin position="95"/>
        <end position="167"/>
    </location>
</feature>
<evidence type="ECO:0000313" key="2">
    <source>
        <dbReference type="EMBL" id="RYN84636.1"/>
    </source>
</evidence>
<dbReference type="VEuPathDB" id="FungiDB:CC77DRAFT_1058460"/>
<accession>A0A4Q4NYG2</accession>
<gene>
    <name evidence="2" type="ORF">AA0117_g488</name>
</gene>
<dbReference type="PANTHER" id="PTHR47843">
    <property type="entry name" value="BTB DOMAIN-CONTAINING PROTEIN-RELATED"/>
    <property type="match status" value="1"/>
</dbReference>
<evidence type="ECO:0000259" key="1">
    <source>
        <dbReference type="PROSITE" id="PS50097"/>
    </source>
</evidence>
<dbReference type="PROSITE" id="PS50097">
    <property type="entry name" value="BTB"/>
    <property type="match status" value="1"/>
</dbReference>
<name>A0A4Q4NYG2_ALTAL</name>
<dbReference type="AlphaFoldDB" id="A0A4Q4NYG2"/>
<protein>
    <recommendedName>
        <fullName evidence="1">BTB domain-containing protein</fullName>
    </recommendedName>
</protein>
<dbReference type="Proteomes" id="UP000291422">
    <property type="component" value="Unassembled WGS sequence"/>
</dbReference>
<proteinExistence type="predicted"/>
<organism evidence="2 3">
    <name type="scientific">Alternaria alternata</name>
    <name type="common">Alternaria rot fungus</name>
    <name type="synonym">Torula alternata</name>
    <dbReference type="NCBI Taxonomy" id="5599"/>
    <lineage>
        <taxon>Eukaryota</taxon>
        <taxon>Fungi</taxon>
        <taxon>Dikarya</taxon>
        <taxon>Ascomycota</taxon>
        <taxon>Pezizomycotina</taxon>
        <taxon>Dothideomycetes</taxon>
        <taxon>Pleosporomycetidae</taxon>
        <taxon>Pleosporales</taxon>
        <taxon>Pleosporineae</taxon>
        <taxon>Pleosporaceae</taxon>
        <taxon>Alternaria</taxon>
        <taxon>Alternaria sect. Alternaria</taxon>
        <taxon>Alternaria alternata complex</taxon>
    </lineage>
</organism>
<dbReference type="EMBL" id="PDXD01000001">
    <property type="protein sequence ID" value="RYN84636.1"/>
    <property type="molecule type" value="Genomic_DNA"/>
</dbReference>
<evidence type="ECO:0000313" key="3">
    <source>
        <dbReference type="Proteomes" id="UP000291422"/>
    </source>
</evidence>